<evidence type="ECO:0008006" key="5">
    <source>
        <dbReference type="Google" id="ProtNLM"/>
    </source>
</evidence>
<gene>
    <name evidence="3" type="ordered locus">Sked_17840</name>
</gene>
<dbReference type="InterPro" id="IPR014717">
    <property type="entry name" value="Transl_elong_EF1B/ribsomal_bS6"/>
</dbReference>
<evidence type="ECO:0000313" key="4">
    <source>
        <dbReference type="Proteomes" id="UP000000322"/>
    </source>
</evidence>
<feature type="region of interest" description="Disordered" evidence="1">
    <location>
        <begin position="124"/>
        <end position="159"/>
    </location>
</feature>
<accession>D1BGZ1</accession>
<evidence type="ECO:0000256" key="1">
    <source>
        <dbReference type="SAM" id="MobiDB-lite"/>
    </source>
</evidence>
<dbReference type="KEGG" id="ske:Sked_17840"/>
<dbReference type="RefSeq" id="WP_012866780.1">
    <property type="nucleotide sequence ID" value="NC_013521.1"/>
</dbReference>
<evidence type="ECO:0000313" key="3">
    <source>
        <dbReference type="EMBL" id="ACZ21711.1"/>
    </source>
</evidence>
<dbReference type="Gene3D" id="3.30.70.60">
    <property type="match status" value="1"/>
</dbReference>
<dbReference type="EMBL" id="CP001819">
    <property type="protein sequence ID" value="ACZ21711.1"/>
    <property type="molecule type" value="Genomic_DNA"/>
</dbReference>
<reference evidence="3 4" key="1">
    <citation type="journal article" date="2009" name="Stand. Genomic Sci.">
        <title>Complete genome sequence of Sanguibacter keddieii type strain (ST-74).</title>
        <authorList>
            <person name="Ivanova N."/>
            <person name="Sikorski J."/>
            <person name="Sims D."/>
            <person name="Brettin T."/>
            <person name="Detter J.C."/>
            <person name="Han C."/>
            <person name="Lapidus A."/>
            <person name="Copeland A."/>
            <person name="Glavina Del Rio T."/>
            <person name="Nolan M."/>
            <person name="Chen F."/>
            <person name="Lucas S."/>
            <person name="Tice H."/>
            <person name="Cheng J.F."/>
            <person name="Bruce D."/>
            <person name="Goodwin L."/>
            <person name="Pitluck S."/>
            <person name="Pati A."/>
            <person name="Mavromatis K."/>
            <person name="Chen A."/>
            <person name="Palaniappan K."/>
            <person name="D'haeseleer P."/>
            <person name="Chain P."/>
            <person name="Bristow J."/>
            <person name="Eisen J.A."/>
            <person name="Markowitz V."/>
            <person name="Hugenholtz P."/>
            <person name="Goker M."/>
            <person name="Pukall R."/>
            <person name="Klenk H.P."/>
            <person name="Kyrpides N.C."/>
        </authorList>
    </citation>
    <scope>NUCLEOTIDE SEQUENCE [LARGE SCALE GENOMIC DNA]</scope>
    <source>
        <strain evidence="4">ATCC 51767 / DSM 10542 / NCFB 3025 / ST-74</strain>
    </source>
</reference>
<name>D1BGZ1_SANKS</name>
<dbReference type="HOGENOM" id="CLU_1053329_0_0_11"/>
<protein>
    <recommendedName>
        <fullName evidence="5">Tfp pilus assembly protein PilO</fullName>
    </recommendedName>
</protein>
<sequence>MPKTQGAWIGLAAIVCLVLAVLGWFLLISPRVDEEASIREQETTLIGENDALQQRVAALKADFDQIDSYRSELAATQVKLPTQPEIEDMFDEIDLIASNNGIVIDEMTADAATSLAEMPGFATTPAPAAAPAEGDSAEPTDAETTEAAAEPVETAAPPVWTPDGVDSLVLFPVHVSFTAGIDQTRGFLNGLQTGSSRYYLASNPVVTTVDPTQMVEGQGNLEVTVTVYAYVYTDVLAEAAVDPLEGVVPVDPSERDPFGVVVAP</sequence>
<feature type="compositionally biased region" description="Low complexity" evidence="1">
    <location>
        <begin position="145"/>
        <end position="158"/>
    </location>
</feature>
<keyword evidence="2" id="KW-0472">Membrane</keyword>
<dbReference type="STRING" id="446469.Sked_17840"/>
<dbReference type="GO" id="GO:0043683">
    <property type="term" value="P:type IV pilus assembly"/>
    <property type="evidence" value="ECO:0007669"/>
    <property type="project" value="InterPro"/>
</dbReference>
<keyword evidence="2" id="KW-0812">Transmembrane</keyword>
<proteinExistence type="predicted"/>
<organism evidence="3 4">
    <name type="scientific">Sanguibacter keddieii (strain ATCC 51767 / DSM 10542 / NCFB 3025 / ST-74)</name>
    <dbReference type="NCBI Taxonomy" id="446469"/>
    <lineage>
        <taxon>Bacteria</taxon>
        <taxon>Bacillati</taxon>
        <taxon>Actinomycetota</taxon>
        <taxon>Actinomycetes</taxon>
        <taxon>Micrococcales</taxon>
        <taxon>Sanguibacteraceae</taxon>
        <taxon>Sanguibacter</taxon>
    </lineage>
</organism>
<dbReference type="Pfam" id="PF04350">
    <property type="entry name" value="PilO"/>
    <property type="match status" value="1"/>
</dbReference>
<dbReference type="OrthoDB" id="4823950at2"/>
<dbReference type="GO" id="GO:0043107">
    <property type="term" value="P:type IV pilus-dependent motility"/>
    <property type="evidence" value="ECO:0007669"/>
    <property type="project" value="InterPro"/>
</dbReference>
<evidence type="ECO:0000256" key="2">
    <source>
        <dbReference type="SAM" id="Phobius"/>
    </source>
</evidence>
<dbReference type="AlphaFoldDB" id="D1BGZ1"/>
<keyword evidence="4" id="KW-1185">Reference proteome</keyword>
<dbReference type="eggNOG" id="COG3167">
    <property type="taxonomic scope" value="Bacteria"/>
</dbReference>
<keyword evidence="2" id="KW-1133">Transmembrane helix</keyword>
<feature type="compositionally biased region" description="Acidic residues" evidence="1">
    <location>
        <begin position="135"/>
        <end position="144"/>
    </location>
</feature>
<feature type="transmembrane region" description="Helical" evidence="2">
    <location>
        <begin position="6"/>
        <end position="27"/>
    </location>
</feature>
<dbReference type="Proteomes" id="UP000000322">
    <property type="component" value="Chromosome"/>
</dbReference>
<dbReference type="InterPro" id="IPR007445">
    <property type="entry name" value="PilO"/>
</dbReference>